<dbReference type="InterPro" id="IPR029064">
    <property type="entry name" value="Ribosomal_eL30-like_sf"/>
</dbReference>
<keyword evidence="6" id="KW-0276">Fatty acid metabolism</keyword>
<dbReference type="GO" id="GO:0006635">
    <property type="term" value="P:fatty acid beta-oxidation"/>
    <property type="evidence" value="ECO:0007669"/>
    <property type="project" value="TreeGrafter"/>
</dbReference>
<evidence type="ECO:0000256" key="4">
    <source>
        <dbReference type="ARBA" id="ARBA00005254"/>
    </source>
</evidence>
<dbReference type="SUPFAM" id="SSF52096">
    <property type="entry name" value="ClpP/crotonase"/>
    <property type="match status" value="1"/>
</dbReference>
<evidence type="ECO:0000256" key="5">
    <source>
        <dbReference type="ARBA" id="ARBA00012064"/>
    </source>
</evidence>
<comment type="pathway">
    <text evidence="3">Lipid metabolism; fatty acid beta-oxidation.</text>
</comment>
<organism evidence="9">
    <name type="scientific">Brassica oleracea</name>
    <name type="common">Wild cabbage</name>
    <dbReference type="NCBI Taxonomy" id="3712"/>
    <lineage>
        <taxon>Eukaryota</taxon>
        <taxon>Viridiplantae</taxon>
        <taxon>Streptophyta</taxon>
        <taxon>Embryophyta</taxon>
        <taxon>Tracheophyta</taxon>
        <taxon>Spermatophyta</taxon>
        <taxon>Magnoliopsida</taxon>
        <taxon>eudicotyledons</taxon>
        <taxon>Gunneridae</taxon>
        <taxon>Pentapetalae</taxon>
        <taxon>rosids</taxon>
        <taxon>malvids</taxon>
        <taxon>Brassicales</taxon>
        <taxon>Brassicaceae</taxon>
        <taxon>Brassiceae</taxon>
        <taxon>Brassica</taxon>
    </lineage>
</organism>
<evidence type="ECO:0000256" key="8">
    <source>
        <dbReference type="ARBA" id="ARBA00023235"/>
    </source>
</evidence>
<dbReference type="GO" id="GO:0004165">
    <property type="term" value="F:delta(3)-delta(2)-enoyl-CoA isomerase activity"/>
    <property type="evidence" value="ECO:0007669"/>
    <property type="project" value="UniProtKB-EC"/>
</dbReference>
<dbReference type="InterPro" id="IPR001753">
    <property type="entry name" value="Enoyl-CoA_hydra/iso"/>
</dbReference>
<dbReference type="CDD" id="cd06558">
    <property type="entry name" value="crotonase-like"/>
    <property type="match status" value="1"/>
</dbReference>
<comment type="similarity">
    <text evidence="4">Belongs to the enoyl-CoA hydratase/isomerase family.</text>
</comment>
<name>A0A3P6E9D9_BRAOL</name>
<dbReference type="Pfam" id="PF00378">
    <property type="entry name" value="ECH_1"/>
    <property type="match status" value="1"/>
</dbReference>
<keyword evidence="7" id="KW-0443">Lipid metabolism</keyword>
<dbReference type="PANTHER" id="PTHR11941:SF84">
    <property type="entry name" value="ENOYL-COA DELTA ISOMERASE 1, PEROXISOMAL"/>
    <property type="match status" value="1"/>
</dbReference>
<dbReference type="EC" id="5.3.3.8" evidence="5"/>
<dbReference type="Gene3D" id="3.30.1330.30">
    <property type="match status" value="1"/>
</dbReference>
<dbReference type="GO" id="GO:0005777">
    <property type="term" value="C:peroxisome"/>
    <property type="evidence" value="ECO:0007669"/>
    <property type="project" value="TreeGrafter"/>
</dbReference>
<evidence type="ECO:0000256" key="6">
    <source>
        <dbReference type="ARBA" id="ARBA00022832"/>
    </source>
</evidence>
<comment type="catalytic activity">
    <reaction evidence="1">
        <text>a (3Z)-enoyl-CoA = a 4-saturated (2E)-enoyl-CoA</text>
        <dbReference type="Rhea" id="RHEA:45900"/>
        <dbReference type="ChEBI" id="CHEBI:85097"/>
        <dbReference type="ChEBI" id="CHEBI:85489"/>
        <dbReference type="EC" id="5.3.3.8"/>
    </reaction>
</comment>
<evidence type="ECO:0000256" key="1">
    <source>
        <dbReference type="ARBA" id="ARBA00000452"/>
    </source>
</evidence>
<sequence>MCTLEKRGQLFLLKLAGDGEHRLNPTLLDSITSAITQIRSDPSSSQSVLITTSHGKFFSNGYDLALAESDPSLRVVMDSKLRSLVADLISLPMPTIAAVTGHASAAGLVLAMSHDYVLMRRDRGFLYMSELDIELVIPPWFAAMIRMKIGSPAARRDVMLTAEKVTAERGLEMGIVDSSYGSAAETVEGAVKLGEELVRRGVDGHVYGGMREALLKQVLHTIGSNESASNRMRNSGSKLYYVLKNSVIGETVIKHLKKEQEDNAENFKFCTGFGGIGGILRYQLDMNAFDEDLDVYDDESD</sequence>
<dbReference type="FunFam" id="3.90.226.10:FF:000049">
    <property type="entry name" value="Enoyl-CoA delta isomerase 3"/>
    <property type="match status" value="1"/>
</dbReference>
<comment type="catalytic activity">
    <reaction evidence="2">
        <text>a (3E)-enoyl-CoA = a 4-saturated (2E)-enoyl-CoA</text>
        <dbReference type="Rhea" id="RHEA:45228"/>
        <dbReference type="ChEBI" id="CHEBI:58521"/>
        <dbReference type="ChEBI" id="CHEBI:85097"/>
        <dbReference type="EC" id="5.3.3.8"/>
    </reaction>
</comment>
<evidence type="ECO:0000256" key="2">
    <source>
        <dbReference type="ARBA" id="ARBA00000765"/>
    </source>
</evidence>
<dbReference type="SUPFAM" id="SSF55315">
    <property type="entry name" value="L30e-like"/>
    <property type="match status" value="1"/>
</dbReference>
<dbReference type="AlphaFoldDB" id="A0A3P6E9D9"/>
<evidence type="ECO:0000256" key="3">
    <source>
        <dbReference type="ARBA" id="ARBA00005005"/>
    </source>
</evidence>
<proteinExistence type="inferred from homology"/>
<dbReference type="EMBL" id="LR031875">
    <property type="protein sequence ID" value="VDD28059.1"/>
    <property type="molecule type" value="Genomic_DNA"/>
</dbReference>
<accession>A0A3P6E9D9</accession>
<dbReference type="PANTHER" id="PTHR11941">
    <property type="entry name" value="ENOYL-COA HYDRATASE-RELATED"/>
    <property type="match status" value="1"/>
</dbReference>
<gene>
    <name evidence="9" type="ORF">BOLC9T53382H</name>
</gene>
<dbReference type="InterPro" id="IPR029045">
    <property type="entry name" value="ClpP/crotonase-like_dom_sf"/>
</dbReference>
<keyword evidence="8" id="KW-0413">Isomerase</keyword>
<evidence type="ECO:0000256" key="7">
    <source>
        <dbReference type="ARBA" id="ARBA00023098"/>
    </source>
</evidence>
<reference evidence="9" key="1">
    <citation type="submission" date="2018-11" db="EMBL/GenBank/DDBJ databases">
        <authorList>
            <consortium name="Genoscope - CEA"/>
            <person name="William W."/>
        </authorList>
    </citation>
    <scope>NUCLEOTIDE SEQUENCE</scope>
</reference>
<dbReference type="Gene3D" id="3.90.226.10">
    <property type="entry name" value="2-enoyl-CoA Hydratase, Chain A, domain 1"/>
    <property type="match status" value="1"/>
</dbReference>
<evidence type="ECO:0000313" key="9">
    <source>
        <dbReference type="EMBL" id="VDD28059.1"/>
    </source>
</evidence>
<protein>
    <recommendedName>
        <fullName evidence="5">Delta(3)-Delta(2)-enoyl-CoA isomerase</fullName>
        <ecNumber evidence="5">5.3.3.8</ecNumber>
    </recommendedName>
</protein>